<dbReference type="RefSeq" id="WP_086034414.1">
    <property type="nucleotide sequence ID" value="NZ_MDSU01000018.1"/>
</dbReference>
<sequence>MTDDESIAIEKIDPIEGLGKKEESYYKHQKQPPKKQTPSKVSYKELFVKRFQKNLDSFDINIVIKDGKKMFRFYSKNSHKEFFQNYDCLCELLNFCAQKEDQIGINVDINV</sequence>
<dbReference type="OrthoDB" id="9957619at2"/>
<dbReference type="Proteomes" id="UP000194141">
    <property type="component" value="Unassembled WGS sequence"/>
</dbReference>
<gene>
    <name evidence="1" type="ORF">DESAMIL20_1699</name>
</gene>
<keyword evidence="2" id="KW-1185">Reference proteome</keyword>
<reference evidence="1 2" key="1">
    <citation type="journal article" date="2017" name="Front. Microbiol.">
        <title>Genome Sequence of Desulfurella amilsii Strain TR1 and Comparative Genomics of Desulfurellaceae Family.</title>
        <authorList>
            <person name="Florentino A.P."/>
            <person name="Stams A.J."/>
            <person name="Sanchez-Andrea I."/>
        </authorList>
    </citation>
    <scope>NUCLEOTIDE SEQUENCE [LARGE SCALE GENOMIC DNA]</scope>
    <source>
        <strain evidence="1 2">TR1</strain>
    </source>
</reference>
<name>A0A1X4XX83_9BACT</name>
<evidence type="ECO:0000313" key="2">
    <source>
        <dbReference type="Proteomes" id="UP000194141"/>
    </source>
</evidence>
<evidence type="ECO:0000313" key="1">
    <source>
        <dbReference type="EMBL" id="OSS42146.1"/>
    </source>
</evidence>
<comment type="caution">
    <text evidence="1">The sequence shown here is derived from an EMBL/GenBank/DDBJ whole genome shotgun (WGS) entry which is preliminary data.</text>
</comment>
<dbReference type="STRING" id="1562698.DESAMIL20_1699"/>
<protein>
    <submittedName>
        <fullName evidence="1">Uncharacterized protein</fullName>
    </submittedName>
</protein>
<organism evidence="1 2">
    <name type="scientific">Desulfurella amilsii</name>
    <dbReference type="NCBI Taxonomy" id="1562698"/>
    <lineage>
        <taxon>Bacteria</taxon>
        <taxon>Pseudomonadati</taxon>
        <taxon>Campylobacterota</taxon>
        <taxon>Desulfurellia</taxon>
        <taxon>Desulfurellales</taxon>
        <taxon>Desulfurellaceae</taxon>
        <taxon>Desulfurella</taxon>
    </lineage>
</organism>
<proteinExistence type="predicted"/>
<dbReference type="EMBL" id="MDSU01000018">
    <property type="protein sequence ID" value="OSS42146.1"/>
    <property type="molecule type" value="Genomic_DNA"/>
</dbReference>
<accession>A0A1X4XX83</accession>
<dbReference type="AlphaFoldDB" id="A0A1X4XX83"/>